<evidence type="ECO:0000313" key="2">
    <source>
        <dbReference type="Proteomes" id="UP000607653"/>
    </source>
</evidence>
<keyword evidence="2" id="KW-1185">Reference proteome</keyword>
<comment type="caution">
    <text evidence="1">The sequence shown here is derived from an EMBL/GenBank/DDBJ whole genome shotgun (WGS) entry which is preliminary data.</text>
</comment>
<name>A0A822ZTN4_NELNU</name>
<protein>
    <submittedName>
        <fullName evidence="1">Uncharacterized protein</fullName>
    </submittedName>
</protein>
<organism evidence="1 2">
    <name type="scientific">Nelumbo nucifera</name>
    <name type="common">Sacred lotus</name>
    <dbReference type="NCBI Taxonomy" id="4432"/>
    <lineage>
        <taxon>Eukaryota</taxon>
        <taxon>Viridiplantae</taxon>
        <taxon>Streptophyta</taxon>
        <taxon>Embryophyta</taxon>
        <taxon>Tracheophyta</taxon>
        <taxon>Spermatophyta</taxon>
        <taxon>Magnoliopsida</taxon>
        <taxon>Proteales</taxon>
        <taxon>Nelumbonaceae</taxon>
        <taxon>Nelumbo</taxon>
    </lineage>
</organism>
<reference evidence="1 2" key="1">
    <citation type="journal article" date="2020" name="Mol. Biol. Evol.">
        <title>Distinct Expression and Methylation Patterns for Genes with Different Fates following a Single Whole-Genome Duplication in Flowering Plants.</title>
        <authorList>
            <person name="Shi T."/>
            <person name="Rahmani R.S."/>
            <person name="Gugger P.F."/>
            <person name="Wang M."/>
            <person name="Li H."/>
            <person name="Zhang Y."/>
            <person name="Li Z."/>
            <person name="Wang Q."/>
            <person name="Van de Peer Y."/>
            <person name="Marchal K."/>
            <person name="Chen J."/>
        </authorList>
    </citation>
    <scope>NUCLEOTIDE SEQUENCE [LARGE SCALE GENOMIC DNA]</scope>
    <source>
        <tissue evidence="1">Leaf</tissue>
    </source>
</reference>
<accession>A0A822ZTN4</accession>
<evidence type="ECO:0000313" key="1">
    <source>
        <dbReference type="EMBL" id="DAD48237.1"/>
    </source>
</evidence>
<gene>
    <name evidence="1" type="ORF">HUJ06_018174</name>
</gene>
<sequence>MLQEYIPSYKMVYEESSLSSNNSSQQL</sequence>
<dbReference type="AlphaFoldDB" id="A0A822ZTN4"/>
<proteinExistence type="predicted"/>
<dbReference type="EMBL" id="DUZY01000008">
    <property type="protein sequence ID" value="DAD48237.1"/>
    <property type="molecule type" value="Genomic_DNA"/>
</dbReference>
<dbReference type="Proteomes" id="UP000607653">
    <property type="component" value="Unassembled WGS sequence"/>
</dbReference>